<name>A0A9X3Z5Q5_9BACL</name>
<reference evidence="1" key="1">
    <citation type="submission" date="2022-12" db="EMBL/GenBank/DDBJ databases">
        <title>Draft genome sequence of the thermophilic strain Brevibacillus thermoruber HT42, isolated from Los Humeros, Puebla, Mexico, with biotechnological potential.</title>
        <authorList>
            <person name="Lara Sanchez J."/>
            <person name="Solis Palacios R."/>
            <person name="Bustos Baena A.S."/>
            <person name="Ruz Baez A.E."/>
            <person name="Espinosa Luna G."/>
            <person name="Oliart Ros R.M."/>
        </authorList>
    </citation>
    <scope>NUCLEOTIDE SEQUENCE</scope>
    <source>
        <strain evidence="1">HT42</strain>
    </source>
</reference>
<dbReference type="Proteomes" id="UP001151071">
    <property type="component" value="Unassembled WGS sequence"/>
</dbReference>
<comment type="caution">
    <text evidence="1">The sequence shown here is derived from an EMBL/GenBank/DDBJ whole genome shotgun (WGS) entry which is preliminary data.</text>
</comment>
<sequence length="327" mass="38098">MDLKEFLLWEQATRDCIDVKKIYVDMADDLVAGILLSQIVYWFLPDKEGKTKLRVEKDGHLWLVKGREDWWDECRIKPRQFDTAFKKLEEQGLVEKKTFKFNGDPTIHIRILWDKFLSRLQELLYQLEVTAAVSTVEEEKTRILDFAGFNESVKTDLQAQTLENAGFNESVKTDLQIGEIVLSKSVKTITKNTDIDSKIEGEREDAVVTAPVSESDLEFEYLLLKEIVEYFYPKDRTGGDLRRYVDAADIWRMWRTKYRDLTIYHVYAAIYTTNHSPGSTGYDATAIIMKRLEHAQELLIPMKQAAMNNVSDFKRRLIEKMNSRQTG</sequence>
<dbReference type="EMBL" id="JAPYYP010000058">
    <property type="protein sequence ID" value="MDA5111004.1"/>
    <property type="molecule type" value="Genomic_DNA"/>
</dbReference>
<organism evidence="1 2">
    <name type="scientific">Brevibacillus thermoruber</name>
    <dbReference type="NCBI Taxonomy" id="33942"/>
    <lineage>
        <taxon>Bacteria</taxon>
        <taxon>Bacillati</taxon>
        <taxon>Bacillota</taxon>
        <taxon>Bacilli</taxon>
        <taxon>Bacillales</taxon>
        <taxon>Paenibacillaceae</taxon>
        <taxon>Brevibacillus</taxon>
    </lineage>
</organism>
<protein>
    <submittedName>
        <fullName evidence="1">Uncharacterized protein</fullName>
    </submittedName>
</protein>
<keyword evidence="2" id="KW-1185">Reference proteome</keyword>
<evidence type="ECO:0000313" key="2">
    <source>
        <dbReference type="Proteomes" id="UP001151071"/>
    </source>
</evidence>
<proteinExistence type="predicted"/>
<dbReference type="AlphaFoldDB" id="A0A9X3Z5Q5"/>
<gene>
    <name evidence="1" type="ORF">O3V59_21960</name>
</gene>
<dbReference type="RefSeq" id="WP_271141062.1">
    <property type="nucleotide sequence ID" value="NZ_JAPYYP010000058.1"/>
</dbReference>
<accession>A0A9X3Z5Q5</accession>
<evidence type="ECO:0000313" key="1">
    <source>
        <dbReference type="EMBL" id="MDA5111004.1"/>
    </source>
</evidence>